<dbReference type="AlphaFoldDB" id="A0AAN6RNZ4"/>
<evidence type="ECO:0000256" key="1">
    <source>
        <dbReference type="ARBA" id="ARBA00022617"/>
    </source>
</evidence>
<dbReference type="InterPro" id="IPR036396">
    <property type="entry name" value="Cyt_P450_sf"/>
</dbReference>
<reference evidence="6" key="2">
    <citation type="submission" date="2023-05" db="EMBL/GenBank/DDBJ databases">
        <authorList>
            <consortium name="Lawrence Berkeley National Laboratory"/>
            <person name="Steindorff A."/>
            <person name="Hensen N."/>
            <person name="Bonometti L."/>
            <person name="Westerberg I."/>
            <person name="Brannstrom I.O."/>
            <person name="Guillou S."/>
            <person name="Cros-Aarteil S."/>
            <person name="Calhoun S."/>
            <person name="Haridas S."/>
            <person name="Kuo A."/>
            <person name="Mondo S."/>
            <person name="Pangilinan J."/>
            <person name="Riley R."/>
            <person name="Labutti K."/>
            <person name="Andreopoulos B."/>
            <person name="Lipzen A."/>
            <person name="Chen C."/>
            <person name="Yanf M."/>
            <person name="Daum C."/>
            <person name="Ng V."/>
            <person name="Clum A."/>
            <person name="Ohm R."/>
            <person name="Martin F."/>
            <person name="Silar P."/>
            <person name="Natvig D."/>
            <person name="Lalanne C."/>
            <person name="Gautier V."/>
            <person name="Ament-Velasquez S.L."/>
            <person name="Kruys A."/>
            <person name="Hutchinson M.I."/>
            <person name="Powell A.J."/>
            <person name="Barry K."/>
            <person name="Miller A.N."/>
            <person name="Grigoriev I.V."/>
            <person name="Debuchy R."/>
            <person name="Gladieux P."/>
            <person name="Thoren M.H."/>
            <person name="Johannesson H."/>
        </authorList>
    </citation>
    <scope>NUCLEOTIDE SEQUENCE</scope>
    <source>
        <strain evidence="6">CBS 103.79</strain>
    </source>
</reference>
<keyword evidence="1" id="KW-0349">Heme</keyword>
<name>A0AAN6RNZ4_9PEZI</name>
<dbReference type="PANTHER" id="PTHR24305">
    <property type="entry name" value="CYTOCHROME P450"/>
    <property type="match status" value="1"/>
</dbReference>
<keyword evidence="5" id="KW-0812">Transmembrane</keyword>
<reference evidence="6" key="1">
    <citation type="journal article" date="2023" name="Mol. Phylogenet. Evol.">
        <title>Genome-scale phylogeny and comparative genomics of the fungal order Sordariales.</title>
        <authorList>
            <person name="Hensen N."/>
            <person name="Bonometti L."/>
            <person name="Westerberg I."/>
            <person name="Brannstrom I.O."/>
            <person name="Guillou S."/>
            <person name="Cros-Aarteil S."/>
            <person name="Calhoun S."/>
            <person name="Haridas S."/>
            <person name="Kuo A."/>
            <person name="Mondo S."/>
            <person name="Pangilinan J."/>
            <person name="Riley R."/>
            <person name="LaButti K."/>
            <person name="Andreopoulos B."/>
            <person name="Lipzen A."/>
            <person name="Chen C."/>
            <person name="Yan M."/>
            <person name="Daum C."/>
            <person name="Ng V."/>
            <person name="Clum A."/>
            <person name="Steindorff A."/>
            <person name="Ohm R.A."/>
            <person name="Martin F."/>
            <person name="Silar P."/>
            <person name="Natvig D.O."/>
            <person name="Lalanne C."/>
            <person name="Gautier V."/>
            <person name="Ament-Velasquez S.L."/>
            <person name="Kruys A."/>
            <person name="Hutchinson M.I."/>
            <person name="Powell A.J."/>
            <person name="Barry K."/>
            <person name="Miller A.N."/>
            <person name="Grigoriev I.V."/>
            <person name="Debuchy R."/>
            <person name="Gladieux P."/>
            <person name="Hiltunen Thoren M."/>
            <person name="Johannesson H."/>
        </authorList>
    </citation>
    <scope>NUCLEOTIDE SEQUENCE</scope>
    <source>
        <strain evidence="6">CBS 103.79</strain>
    </source>
</reference>
<dbReference type="GO" id="GO:0005506">
    <property type="term" value="F:iron ion binding"/>
    <property type="evidence" value="ECO:0007669"/>
    <property type="project" value="InterPro"/>
</dbReference>
<dbReference type="GO" id="GO:0004497">
    <property type="term" value="F:monooxygenase activity"/>
    <property type="evidence" value="ECO:0007669"/>
    <property type="project" value="InterPro"/>
</dbReference>
<keyword evidence="3" id="KW-0408">Iron</keyword>
<dbReference type="Proteomes" id="UP001303889">
    <property type="component" value="Unassembled WGS sequence"/>
</dbReference>
<dbReference type="InterPro" id="IPR001128">
    <property type="entry name" value="Cyt_P450"/>
</dbReference>
<evidence type="ECO:0000256" key="4">
    <source>
        <dbReference type="SAM" id="MobiDB-lite"/>
    </source>
</evidence>
<accession>A0AAN6RNZ4</accession>
<gene>
    <name evidence="6" type="ORF">C8A05DRAFT_20059</name>
</gene>
<dbReference type="GO" id="GO:0016705">
    <property type="term" value="F:oxidoreductase activity, acting on paired donors, with incorporation or reduction of molecular oxygen"/>
    <property type="evidence" value="ECO:0007669"/>
    <property type="project" value="InterPro"/>
</dbReference>
<evidence type="ECO:0000256" key="5">
    <source>
        <dbReference type="SAM" id="Phobius"/>
    </source>
</evidence>
<dbReference type="InterPro" id="IPR050121">
    <property type="entry name" value="Cytochrome_P450_monoxygenase"/>
</dbReference>
<evidence type="ECO:0000313" key="7">
    <source>
        <dbReference type="Proteomes" id="UP001303889"/>
    </source>
</evidence>
<keyword evidence="5" id="KW-0472">Membrane</keyword>
<keyword evidence="2" id="KW-0479">Metal-binding</keyword>
<comment type="caution">
    <text evidence="6">The sequence shown here is derived from an EMBL/GenBank/DDBJ whole genome shotgun (WGS) entry which is preliminary data.</text>
</comment>
<feature type="region of interest" description="Disordered" evidence="4">
    <location>
        <begin position="331"/>
        <end position="352"/>
    </location>
</feature>
<sequence length="434" mass="48331">MESLQPLWNTFTSTPSSVLIWSLVGFLLVTDVVRRTIRWRRLRHVPGPPLAGWTSLWLTGSFLRGGFLEDYEKLAAKYGPVIRVTPNRVLCSDVDALYRISAVRSPYRKDEWYKVSKVSKHGDHTISLLGPEPRRERKKYIGPAYSGRGGVNFEHGADRALASFIDLIERKYLSTPGHLVSMDFGEKVHYWALDSIGEIAYSSSFGMLDQDRDTYGILAANDGSVGLIKLLSNHTWIWHALHRWPLLYLLPNDGDESGLGAIMGHVRHLVGTRLTAPPQPDMLQSFINHGLRGEDLCQEVGIQFFAGSDTVASLLRTTILLLLTHPSTYRRLQSSLPPPPAAPTDEKEPDRSIIPDAEAKAIPYLRAVIQEGIRLFPPVAMGAFWKEVPAEGDEVCGVRLPGGTVVGTSNGVWVTGRERAFWGGDAGTFRPERW</sequence>
<dbReference type="Pfam" id="PF00067">
    <property type="entry name" value="p450"/>
    <property type="match status" value="1"/>
</dbReference>
<proteinExistence type="predicted"/>
<evidence type="ECO:0000256" key="2">
    <source>
        <dbReference type="ARBA" id="ARBA00022723"/>
    </source>
</evidence>
<dbReference type="EMBL" id="MU856271">
    <property type="protein sequence ID" value="KAK3897108.1"/>
    <property type="molecule type" value="Genomic_DNA"/>
</dbReference>
<evidence type="ECO:0000313" key="6">
    <source>
        <dbReference type="EMBL" id="KAK3897108.1"/>
    </source>
</evidence>
<dbReference type="Gene3D" id="1.10.630.10">
    <property type="entry name" value="Cytochrome P450"/>
    <property type="match status" value="1"/>
</dbReference>
<keyword evidence="7" id="KW-1185">Reference proteome</keyword>
<dbReference type="PANTHER" id="PTHR24305:SF168">
    <property type="entry name" value="P450, PUTATIVE (EUROFUNG)-RELATED"/>
    <property type="match status" value="1"/>
</dbReference>
<keyword evidence="5" id="KW-1133">Transmembrane helix</keyword>
<dbReference type="SUPFAM" id="SSF48264">
    <property type="entry name" value="Cytochrome P450"/>
    <property type="match status" value="1"/>
</dbReference>
<protein>
    <submittedName>
        <fullName evidence="6">Cytochrome P450</fullName>
    </submittedName>
</protein>
<dbReference type="GO" id="GO:0020037">
    <property type="term" value="F:heme binding"/>
    <property type="evidence" value="ECO:0007669"/>
    <property type="project" value="InterPro"/>
</dbReference>
<organism evidence="6 7">
    <name type="scientific">Staphylotrichum tortipilum</name>
    <dbReference type="NCBI Taxonomy" id="2831512"/>
    <lineage>
        <taxon>Eukaryota</taxon>
        <taxon>Fungi</taxon>
        <taxon>Dikarya</taxon>
        <taxon>Ascomycota</taxon>
        <taxon>Pezizomycotina</taxon>
        <taxon>Sordariomycetes</taxon>
        <taxon>Sordariomycetidae</taxon>
        <taxon>Sordariales</taxon>
        <taxon>Chaetomiaceae</taxon>
        <taxon>Staphylotrichum</taxon>
    </lineage>
</organism>
<evidence type="ECO:0000256" key="3">
    <source>
        <dbReference type="ARBA" id="ARBA00023004"/>
    </source>
</evidence>
<feature type="transmembrane region" description="Helical" evidence="5">
    <location>
        <begin position="12"/>
        <end position="33"/>
    </location>
</feature>